<dbReference type="EMBL" id="JARJLM010000593">
    <property type="protein sequence ID" value="MDF3838452.1"/>
    <property type="molecule type" value="Genomic_DNA"/>
</dbReference>
<dbReference type="InterPro" id="IPR021027">
    <property type="entry name" value="Transposase_put_HTH"/>
</dbReference>
<proteinExistence type="predicted"/>
<comment type="caution">
    <text evidence="2">The sequence shown here is derived from an EMBL/GenBank/DDBJ whole genome shotgun (WGS) entry which is preliminary data.</text>
</comment>
<dbReference type="RefSeq" id="WP_276268406.1">
    <property type="nucleotide sequence ID" value="NZ_JARJLM010000593.1"/>
</dbReference>
<evidence type="ECO:0000313" key="2">
    <source>
        <dbReference type="EMBL" id="MDF3838452.1"/>
    </source>
</evidence>
<organism evidence="2 3">
    <name type="scientific">Cupriavidus basilensis</name>
    <dbReference type="NCBI Taxonomy" id="68895"/>
    <lineage>
        <taxon>Bacteria</taxon>
        <taxon>Pseudomonadati</taxon>
        <taxon>Pseudomonadota</taxon>
        <taxon>Betaproteobacteria</taxon>
        <taxon>Burkholderiales</taxon>
        <taxon>Burkholderiaceae</taxon>
        <taxon>Cupriavidus</taxon>
    </lineage>
</organism>
<evidence type="ECO:0000313" key="3">
    <source>
        <dbReference type="Proteomes" id="UP001216674"/>
    </source>
</evidence>
<evidence type="ECO:0000259" key="1">
    <source>
        <dbReference type="Pfam" id="PF12323"/>
    </source>
</evidence>
<gene>
    <name evidence="2" type="ORF">P3W85_36795</name>
</gene>
<keyword evidence="3" id="KW-1185">Reference proteome</keyword>
<dbReference type="Proteomes" id="UP001216674">
    <property type="component" value="Unassembled WGS sequence"/>
</dbReference>
<sequence>MQTGYRFRCYPTPAQQAILLRWIGCQRFVYNAKVGEDRYYRAFQRKALVLVGQDSPIDQEYARYKNAELTPWLFEIPSQVLRNGAVRWKQAYSRFFQKLGGRPTIQRRSGPLSIWLTSELFWFQPILRRHRGATPSSTS</sequence>
<name>A0ABT6B1T1_9BURK</name>
<reference evidence="2 3" key="1">
    <citation type="submission" date="2023-03" db="EMBL/GenBank/DDBJ databases">
        <title>Draft assemblies of triclosan tolerant bacteria isolated from returned activated sludge.</title>
        <authorList>
            <person name="Van Hamelsveld S."/>
        </authorList>
    </citation>
    <scope>NUCLEOTIDE SEQUENCE [LARGE SCALE GENOMIC DNA]</scope>
    <source>
        <strain evidence="2 3">GW210010_S58</strain>
    </source>
</reference>
<feature type="domain" description="Transposase putative helix-turn-helix" evidence="1">
    <location>
        <begin position="1"/>
        <end position="31"/>
    </location>
</feature>
<protein>
    <submittedName>
        <fullName evidence="2">Helix-turn-helix domain-containing protein</fullName>
    </submittedName>
</protein>
<dbReference type="Pfam" id="PF12323">
    <property type="entry name" value="HTH_OrfB_IS605"/>
    <property type="match status" value="1"/>
</dbReference>
<accession>A0ABT6B1T1</accession>